<dbReference type="PANTHER" id="PTHR43391:SF14">
    <property type="entry name" value="DEHYDROGENASE_REDUCTASE SDR FAMILY PROTEIN 7-LIKE"/>
    <property type="match status" value="1"/>
</dbReference>
<comment type="similarity">
    <text evidence="1">Belongs to the short-chain dehydrogenases/reductases (SDR) family.</text>
</comment>
<dbReference type="PANTHER" id="PTHR43391">
    <property type="entry name" value="RETINOL DEHYDROGENASE-RELATED"/>
    <property type="match status" value="1"/>
</dbReference>
<keyword evidence="5" id="KW-1185">Reference proteome</keyword>
<evidence type="ECO:0000313" key="5">
    <source>
        <dbReference type="Proteomes" id="UP000023152"/>
    </source>
</evidence>
<dbReference type="SUPFAM" id="SSF51735">
    <property type="entry name" value="NAD(P)-binding Rossmann-fold domains"/>
    <property type="match status" value="1"/>
</dbReference>
<gene>
    <name evidence="4" type="ORF">RFI_06993</name>
</gene>
<dbReference type="InterPro" id="IPR036291">
    <property type="entry name" value="NAD(P)-bd_dom_sf"/>
</dbReference>
<evidence type="ECO:0000256" key="1">
    <source>
        <dbReference type="ARBA" id="ARBA00006484"/>
    </source>
</evidence>
<dbReference type="Pfam" id="PF00106">
    <property type="entry name" value="adh_short"/>
    <property type="match status" value="1"/>
</dbReference>
<dbReference type="OrthoDB" id="16936at2759"/>
<dbReference type="PRINTS" id="PR00081">
    <property type="entry name" value="GDHRDH"/>
</dbReference>
<organism evidence="4 5">
    <name type="scientific">Reticulomyxa filosa</name>
    <dbReference type="NCBI Taxonomy" id="46433"/>
    <lineage>
        <taxon>Eukaryota</taxon>
        <taxon>Sar</taxon>
        <taxon>Rhizaria</taxon>
        <taxon>Retaria</taxon>
        <taxon>Foraminifera</taxon>
        <taxon>Monothalamids</taxon>
        <taxon>Reticulomyxidae</taxon>
        <taxon>Reticulomyxa</taxon>
    </lineage>
</organism>
<dbReference type="AlphaFoldDB" id="X6NW68"/>
<evidence type="ECO:0000256" key="3">
    <source>
        <dbReference type="ARBA" id="ARBA00023002"/>
    </source>
</evidence>
<comment type="caution">
    <text evidence="4">The sequence shown here is derived from an EMBL/GenBank/DDBJ whole genome shotgun (WGS) entry which is preliminary data.</text>
</comment>
<reference evidence="4 5" key="1">
    <citation type="journal article" date="2013" name="Curr. Biol.">
        <title>The Genome of the Foraminiferan Reticulomyxa filosa.</title>
        <authorList>
            <person name="Glockner G."/>
            <person name="Hulsmann N."/>
            <person name="Schleicher M."/>
            <person name="Noegel A.A."/>
            <person name="Eichinger L."/>
            <person name="Gallinger C."/>
            <person name="Pawlowski J."/>
            <person name="Sierra R."/>
            <person name="Euteneuer U."/>
            <person name="Pillet L."/>
            <person name="Moustafa A."/>
            <person name="Platzer M."/>
            <person name="Groth M."/>
            <person name="Szafranski K."/>
            <person name="Schliwa M."/>
        </authorList>
    </citation>
    <scope>NUCLEOTIDE SEQUENCE [LARGE SCALE GENOMIC DNA]</scope>
</reference>
<evidence type="ECO:0000313" key="4">
    <source>
        <dbReference type="EMBL" id="ETO30128.1"/>
    </source>
</evidence>
<evidence type="ECO:0000256" key="2">
    <source>
        <dbReference type="ARBA" id="ARBA00022857"/>
    </source>
</evidence>
<dbReference type="Gene3D" id="3.40.50.720">
    <property type="entry name" value="NAD(P)-binding Rossmann-like Domain"/>
    <property type="match status" value="1"/>
</dbReference>
<proteinExistence type="inferred from homology"/>
<dbReference type="InterPro" id="IPR002347">
    <property type="entry name" value="SDR_fam"/>
</dbReference>
<accession>X6NW68</accession>
<protein>
    <submittedName>
        <fullName evidence="4">Short-chain dehydrogenase</fullName>
    </submittedName>
</protein>
<dbReference type="GO" id="GO:0016491">
    <property type="term" value="F:oxidoreductase activity"/>
    <property type="evidence" value="ECO:0007669"/>
    <property type="project" value="UniProtKB-KW"/>
</dbReference>
<dbReference type="Proteomes" id="UP000023152">
    <property type="component" value="Unassembled WGS sequence"/>
</dbReference>
<keyword evidence="3" id="KW-0560">Oxidoreductase</keyword>
<sequence length="317" mass="35921">MLLDCVNIALSPLIITWYYIKRKVFLTRKQFPCVLITGGSSGIGQSLAIEFSKCKYVKTLIIVGRNENRLKSTIELCQKNNPDKTEKKILYKCADVRNTADMKRYINEWNEQYHLDLVIANDETIDAGISVTTMDQHSTSYNITSKILFDVNVTGVTNTIAPAITMFQRRFEKDGASGHIAVVGSLSGYFATCDSCAYSGLYKTHFFRINTTKSMVRFLCEDLRPQLAKWNIDLTWIGPAFTGSNMCPTELNSHRLGFRTSEQAASIIRTSLEWNEECIDFPTHVFTLASLLGSMHPIFFSLFSDTNCSQEYADYNF</sequence>
<dbReference type="EMBL" id="ASPP01005664">
    <property type="protein sequence ID" value="ETO30128.1"/>
    <property type="molecule type" value="Genomic_DNA"/>
</dbReference>
<name>X6NW68_RETFI</name>
<keyword evidence="2" id="KW-0521">NADP</keyword>